<accession>A0ABY2IKE6</accession>
<keyword evidence="3" id="KW-1185">Reference proteome</keyword>
<keyword evidence="1" id="KW-1133">Transmembrane helix</keyword>
<organism evidence="2 3">
    <name type="scientific">Cryobacterium glucosi</name>
    <dbReference type="NCBI Taxonomy" id="1259175"/>
    <lineage>
        <taxon>Bacteria</taxon>
        <taxon>Bacillati</taxon>
        <taxon>Actinomycetota</taxon>
        <taxon>Actinomycetes</taxon>
        <taxon>Micrococcales</taxon>
        <taxon>Microbacteriaceae</taxon>
        <taxon>Cryobacterium</taxon>
    </lineage>
</organism>
<name>A0ABY2IKE6_9MICO</name>
<feature type="transmembrane region" description="Helical" evidence="1">
    <location>
        <begin position="64"/>
        <end position="89"/>
    </location>
</feature>
<evidence type="ECO:0000313" key="2">
    <source>
        <dbReference type="EMBL" id="TFC18831.1"/>
    </source>
</evidence>
<evidence type="ECO:0000313" key="3">
    <source>
        <dbReference type="Proteomes" id="UP000297604"/>
    </source>
</evidence>
<sequence length="199" mass="20145">MTIQSFQILATLYWMLLLLVTIGSLVCAVLAFRWRKQTFAIISAGGLAGALLIAAAPAPGGSDTFGVILGLIALALAVVGGGPMALLALDFATHDSARPGQHGGILVDDGATPAAPGAAGAVHEVLRGGLMIGILERLAVAGAILAGFPEAIAVVVAIKGVGRFTELTEAETRERFIIGTFASLIWACACAALVKIATS</sequence>
<protein>
    <submittedName>
        <fullName evidence="2">Uncharacterized protein</fullName>
    </submittedName>
</protein>
<comment type="caution">
    <text evidence="2">The sequence shown here is derived from an EMBL/GenBank/DDBJ whole genome shotgun (WGS) entry which is preliminary data.</text>
</comment>
<evidence type="ECO:0000256" key="1">
    <source>
        <dbReference type="SAM" id="Phobius"/>
    </source>
</evidence>
<keyword evidence="1" id="KW-0812">Transmembrane</keyword>
<dbReference type="RefSeq" id="WP_134559705.1">
    <property type="nucleotide sequence ID" value="NZ_SOFS01000029.1"/>
</dbReference>
<feature type="transmembrane region" description="Helical" evidence="1">
    <location>
        <begin position="12"/>
        <end position="32"/>
    </location>
</feature>
<keyword evidence="1" id="KW-0472">Membrane</keyword>
<feature type="transmembrane region" description="Helical" evidence="1">
    <location>
        <begin position="178"/>
        <end position="197"/>
    </location>
</feature>
<feature type="transmembrane region" description="Helical" evidence="1">
    <location>
        <begin position="138"/>
        <end position="158"/>
    </location>
</feature>
<gene>
    <name evidence="2" type="ORF">E3O46_13315</name>
</gene>
<proteinExistence type="predicted"/>
<feature type="transmembrane region" description="Helical" evidence="1">
    <location>
        <begin position="39"/>
        <end position="58"/>
    </location>
</feature>
<dbReference type="Proteomes" id="UP000297604">
    <property type="component" value="Unassembled WGS sequence"/>
</dbReference>
<dbReference type="EMBL" id="SOFS01000029">
    <property type="protein sequence ID" value="TFC18831.1"/>
    <property type="molecule type" value="Genomic_DNA"/>
</dbReference>
<reference evidence="2 3" key="1">
    <citation type="submission" date="2019-03" db="EMBL/GenBank/DDBJ databases">
        <title>Genomics of glacier-inhabiting Cryobacterium strains.</title>
        <authorList>
            <person name="Liu Q."/>
            <person name="Xin Y.-H."/>
        </authorList>
    </citation>
    <scope>NUCLEOTIDE SEQUENCE [LARGE SCALE GENOMIC DNA]</scope>
    <source>
        <strain evidence="2 3">MDB1-5</strain>
    </source>
</reference>